<accession>A0ABR3YYL5</accession>
<reference evidence="1 2" key="1">
    <citation type="journal article" date="2024" name="IMA Fungus">
        <title>IMA Genome - F19 : A genome assembly and annotation guide to empower mycologists, including annotated draft genome sequences of Ceratocystis pirilliformis, Diaporthe australafricana, Fusarium ophioides, Paecilomyces lecythidis, and Sporothrix stenoceras.</title>
        <authorList>
            <person name="Aylward J."/>
            <person name="Wilson A.M."/>
            <person name="Visagie C.M."/>
            <person name="Spraker J."/>
            <person name="Barnes I."/>
            <person name="Buitendag C."/>
            <person name="Ceriani C."/>
            <person name="Del Mar Angel L."/>
            <person name="du Plessis D."/>
            <person name="Fuchs T."/>
            <person name="Gasser K."/>
            <person name="Kramer D."/>
            <person name="Li W."/>
            <person name="Munsamy K."/>
            <person name="Piso A."/>
            <person name="Price J.L."/>
            <person name="Sonnekus B."/>
            <person name="Thomas C."/>
            <person name="van der Nest A."/>
            <person name="van Dijk A."/>
            <person name="van Heerden A."/>
            <person name="van Vuuren N."/>
            <person name="Yilmaz N."/>
            <person name="Duong T.A."/>
            <person name="van der Merwe N.A."/>
            <person name="Wingfield M.J."/>
            <person name="Wingfield B.D."/>
        </authorList>
    </citation>
    <scope>NUCLEOTIDE SEQUENCE [LARGE SCALE GENOMIC DNA]</scope>
    <source>
        <strain evidence="1 2">CMW 12675</strain>
    </source>
</reference>
<gene>
    <name evidence="1" type="ORF">Cpir12675_004567</name>
</gene>
<dbReference type="EMBL" id="JAWDJO010000132">
    <property type="protein sequence ID" value="KAL1892414.1"/>
    <property type="molecule type" value="Genomic_DNA"/>
</dbReference>
<protein>
    <submittedName>
        <fullName evidence="1">Uncharacterized protein</fullName>
    </submittedName>
</protein>
<name>A0ABR3YYL5_9PEZI</name>
<proteinExistence type="predicted"/>
<dbReference type="Proteomes" id="UP001583280">
    <property type="component" value="Unassembled WGS sequence"/>
</dbReference>
<keyword evidence="2" id="KW-1185">Reference proteome</keyword>
<organism evidence="1 2">
    <name type="scientific">Ceratocystis pirilliformis</name>
    <dbReference type="NCBI Taxonomy" id="259994"/>
    <lineage>
        <taxon>Eukaryota</taxon>
        <taxon>Fungi</taxon>
        <taxon>Dikarya</taxon>
        <taxon>Ascomycota</taxon>
        <taxon>Pezizomycotina</taxon>
        <taxon>Sordariomycetes</taxon>
        <taxon>Hypocreomycetidae</taxon>
        <taxon>Microascales</taxon>
        <taxon>Ceratocystidaceae</taxon>
        <taxon>Ceratocystis</taxon>
    </lineage>
</organism>
<sequence length="114" mass="13246">MRSVEVQRRGNSYNHDVAFNIIFAEYTTPKPQLRTMVEGIMGFLDDESFQIEGDNQLANLWTQLGLREAYGNYDHMLPSYLVSHATGIDYKAFCKVYVLEDEDVLVPYTTYYKD</sequence>
<evidence type="ECO:0000313" key="1">
    <source>
        <dbReference type="EMBL" id="KAL1892414.1"/>
    </source>
</evidence>
<evidence type="ECO:0000313" key="2">
    <source>
        <dbReference type="Proteomes" id="UP001583280"/>
    </source>
</evidence>
<comment type="caution">
    <text evidence="1">The sequence shown here is derived from an EMBL/GenBank/DDBJ whole genome shotgun (WGS) entry which is preliminary data.</text>
</comment>